<evidence type="ECO:0000256" key="1">
    <source>
        <dbReference type="ARBA" id="ARBA00023002"/>
    </source>
</evidence>
<dbReference type="STRING" id="989370.AOQ71_21300"/>
<keyword evidence="1" id="KW-0560">Oxidoreductase</keyword>
<accession>A0A0R3DQI5</accession>
<dbReference type="Gene3D" id="3.50.50.60">
    <property type="entry name" value="FAD/NAD(P)-binding domain"/>
    <property type="match status" value="2"/>
</dbReference>
<protein>
    <submittedName>
        <fullName evidence="3">D-amino acid oxidase</fullName>
    </submittedName>
</protein>
<dbReference type="RefSeq" id="WP_057750456.1">
    <property type="nucleotide sequence ID" value="NZ_LJYG01000090.1"/>
</dbReference>
<evidence type="ECO:0000313" key="3">
    <source>
        <dbReference type="EMBL" id="KRQ09167.1"/>
    </source>
</evidence>
<dbReference type="InterPro" id="IPR036188">
    <property type="entry name" value="FAD/NAD-bd_sf"/>
</dbReference>
<name>A0A0R3DQI5_9BRAD</name>
<dbReference type="GO" id="GO:0016491">
    <property type="term" value="F:oxidoreductase activity"/>
    <property type="evidence" value="ECO:0007669"/>
    <property type="project" value="UniProtKB-KW"/>
</dbReference>
<gene>
    <name evidence="3" type="ORF">AOQ71_21300</name>
</gene>
<proteinExistence type="predicted"/>
<keyword evidence="4" id="KW-1185">Reference proteome</keyword>
<dbReference type="Proteomes" id="UP000051936">
    <property type="component" value="Unassembled WGS sequence"/>
</dbReference>
<dbReference type="InterPro" id="IPR006076">
    <property type="entry name" value="FAD-dep_OxRdtase"/>
</dbReference>
<evidence type="ECO:0000313" key="4">
    <source>
        <dbReference type="Proteomes" id="UP000051936"/>
    </source>
</evidence>
<organism evidence="3 4">
    <name type="scientific">Bradyrhizobium manausense</name>
    <dbReference type="NCBI Taxonomy" id="989370"/>
    <lineage>
        <taxon>Bacteria</taxon>
        <taxon>Pseudomonadati</taxon>
        <taxon>Pseudomonadota</taxon>
        <taxon>Alphaproteobacteria</taxon>
        <taxon>Hyphomicrobiales</taxon>
        <taxon>Nitrobacteraceae</taxon>
        <taxon>Bradyrhizobium</taxon>
    </lineage>
</organism>
<dbReference type="PANTHER" id="PTHR13847:SF150">
    <property type="entry name" value="OXIDOREDUCTASE TDA3-RELATED"/>
    <property type="match status" value="1"/>
</dbReference>
<dbReference type="Pfam" id="PF01266">
    <property type="entry name" value="DAO"/>
    <property type="match status" value="1"/>
</dbReference>
<dbReference type="GO" id="GO:0005737">
    <property type="term" value="C:cytoplasm"/>
    <property type="evidence" value="ECO:0007669"/>
    <property type="project" value="TreeGrafter"/>
</dbReference>
<dbReference type="PANTHER" id="PTHR13847">
    <property type="entry name" value="SARCOSINE DEHYDROGENASE-RELATED"/>
    <property type="match status" value="1"/>
</dbReference>
<reference evidence="3 4" key="1">
    <citation type="submission" date="2015-09" db="EMBL/GenBank/DDBJ databases">
        <title>Draft Genome Sequence of Bradyrhizobium manausense Strain BR 3351T, a Novel Symbiotic Nitrogen-Fixing Alphaproteobacterium Isolated from Brazilian Amazon Rain Forest.</title>
        <authorList>
            <person name="De Araujo J.L."/>
            <person name="Zilli J.E."/>
        </authorList>
    </citation>
    <scope>NUCLEOTIDE SEQUENCE [LARGE SCALE GENOMIC DNA]</scope>
    <source>
        <strain evidence="3 4">BR3351</strain>
    </source>
</reference>
<evidence type="ECO:0000259" key="2">
    <source>
        <dbReference type="Pfam" id="PF01266"/>
    </source>
</evidence>
<dbReference type="SUPFAM" id="SSF51905">
    <property type="entry name" value="FAD/NAD(P)-binding domain"/>
    <property type="match status" value="1"/>
</dbReference>
<comment type="caution">
    <text evidence="3">The sequence shown here is derived from an EMBL/GenBank/DDBJ whole genome shotgun (WGS) entry which is preliminary data.</text>
</comment>
<dbReference type="AlphaFoldDB" id="A0A0R3DQI5"/>
<dbReference type="Gene3D" id="3.30.9.10">
    <property type="entry name" value="D-Amino Acid Oxidase, subunit A, domain 2"/>
    <property type="match status" value="1"/>
</dbReference>
<sequence length="367" mass="39336">MRVVICGGGVIGACTAYFLRRHGAEVIVVERTEVAAAASGKAGGFLARDWCAGTPLDTLARRSFALHAQLPGEIAGDWGYRPMSAYSGYVATDDDPRRTTSSELDWLSDCVVLTQRIGTTETTAIVHPRKFTSAVMNAAIAQGAELRHGRFTGIARDADRGAVKGVGVEDDVIEADAVVIAMGPWSLLAASWMSLPALYAQDSPSILYDTGTKVSADALFLDTEIHGHATSIEVFPRPDGSTYVTGFPDTSAFPTDPADVEPGPNTTRWLQQISERLSPLFRPEKIIAKQACFRPVTADGLPLIGRVPQDEGLYVATGHSVWGILNAPATGEALAELIVEGATRNVDLAPFDPARLKPLDLPRRRWP</sequence>
<dbReference type="EMBL" id="LJYG01000090">
    <property type="protein sequence ID" value="KRQ09167.1"/>
    <property type="molecule type" value="Genomic_DNA"/>
</dbReference>
<feature type="domain" description="FAD dependent oxidoreductase" evidence="2">
    <location>
        <begin position="2"/>
        <end position="337"/>
    </location>
</feature>
<dbReference type="OrthoDB" id="9815989at2"/>